<dbReference type="Proteomes" id="UP000324222">
    <property type="component" value="Unassembled WGS sequence"/>
</dbReference>
<feature type="compositionally biased region" description="Acidic residues" evidence="1">
    <location>
        <begin position="41"/>
        <end position="50"/>
    </location>
</feature>
<evidence type="ECO:0000313" key="3">
    <source>
        <dbReference type="Proteomes" id="UP000324222"/>
    </source>
</evidence>
<accession>A0A5B7CJX2</accession>
<evidence type="ECO:0000313" key="2">
    <source>
        <dbReference type="EMBL" id="MPC09640.1"/>
    </source>
</evidence>
<dbReference type="AlphaFoldDB" id="A0A5B7CJX2"/>
<dbReference type="EMBL" id="VSRR010000078">
    <property type="protein sequence ID" value="MPC09640.1"/>
    <property type="molecule type" value="Genomic_DNA"/>
</dbReference>
<feature type="region of interest" description="Disordered" evidence="1">
    <location>
        <begin position="32"/>
        <end position="67"/>
    </location>
</feature>
<proteinExistence type="predicted"/>
<comment type="caution">
    <text evidence="2">The sequence shown here is derived from an EMBL/GenBank/DDBJ whole genome shotgun (WGS) entry which is preliminary data.</text>
</comment>
<gene>
    <name evidence="2" type="ORF">E2C01_002255</name>
</gene>
<organism evidence="2 3">
    <name type="scientific">Portunus trituberculatus</name>
    <name type="common">Swimming crab</name>
    <name type="synonym">Neptunus trituberculatus</name>
    <dbReference type="NCBI Taxonomy" id="210409"/>
    <lineage>
        <taxon>Eukaryota</taxon>
        <taxon>Metazoa</taxon>
        <taxon>Ecdysozoa</taxon>
        <taxon>Arthropoda</taxon>
        <taxon>Crustacea</taxon>
        <taxon>Multicrustacea</taxon>
        <taxon>Malacostraca</taxon>
        <taxon>Eumalacostraca</taxon>
        <taxon>Eucarida</taxon>
        <taxon>Decapoda</taxon>
        <taxon>Pleocyemata</taxon>
        <taxon>Brachyura</taxon>
        <taxon>Eubrachyura</taxon>
        <taxon>Portunoidea</taxon>
        <taxon>Portunidae</taxon>
        <taxon>Portuninae</taxon>
        <taxon>Portunus</taxon>
    </lineage>
</organism>
<name>A0A5B7CJX2_PORTR</name>
<protein>
    <submittedName>
        <fullName evidence="2">Uncharacterized protein</fullName>
    </submittedName>
</protein>
<evidence type="ECO:0000256" key="1">
    <source>
        <dbReference type="SAM" id="MobiDB-lite"/>
    </source>
</evidence>
<sequence length="202" mass="23120">MRVSTEGIIVYLTARQVRQERRYRDPLDLLHMDDRIPVPEPLEDDAEDDEHNPPDGAGTINTTGQRTGPYFMIQSPYSYSHFYLERHVNSRDLTERKTNSSEFVKNSQNEAPRRVTVPVWSTVPQSKPAQDKWAPMIHLSPAPGLSVGDRRGVQTGIQISSGLLKENVTMFRRLDHSAQVLSTNLSGNYSDSEDHSNYYRRY</sequence>
<reference evidence="2 3" key="1">
    <citation type="submission" date="2019-05" db="EMBL/GenBank/DDBJ databases">
        <title>Another draft genome of Portunus trituberculatus and its Hox gene families provides insights of decapod evolution.</title>
        <authorList>
            <person name="Jeong J.-H."/>
            <person name="Song I."/>
            <person name="Kim S."/>
            <person name="Choi T."/>
            <person name="Kim D."/>
            <person name="Ryu S."/>
            <person name="Kim W."/>
        </authorList>
    </citation>
    <scope>NUCLEOTIDE SEQUENCE [LARGE SCALE GENOMIC DNA]</scope>
    <source>
        <tissue evidence="2">Muscle</tissue>
    </source>
</reference>
<keyword evidence="3" id="KW-1185">Reference proteome</keyword>